<evidence type="ECO:0000256" key="5">
    <source>
        <dbReference type="SAM" id="Coils"/>
    </source>
</evidence>
<dbReference type="Pfam" id="PF14226">
    <property type="entry name" value="DIOX_N"/>
    <property type="match status" value="1"/>
</dbReference>
<dbReference type="GO" id="GO:0046872">
    <property type="term" value="F:metal ion binding"/>
    <property type="evidence" value="ECO:0007669"/>
    <property type="project" value="UniProtKB-KW"/>
</dbReference>
<proteinExistence type="predicted"/>
<evidence type="ECO:0000256" key="1">
    <source>
        <dbReference type="ARBA" id="ARBA00001961"/>
    </source>
</evidence>
<dbReference type="Gene3D" id="2.60.120.330">
    <property type="entry name" value="B-lactam Antibiotic, Isopenicillin N Synthase, Chain"/>
    <property type="match status" value="1"/>
</dbReference>
<comment type="caution">
    <text evidence="7">The sequence shown here is derived from an EMBL/GenBank/DDBJ whole genome shotgun (WGS) entry which is preliminary data.</text>
</comment>
<dbReference type="SUPFAM" id="SSF51197">
    <property type="entry name" value="Clavaminate synthase-like"/>
    <property type="match status" value="1"/>
</dbReference>
<evidence type="ECO:0000313" key="7">
    <source>
        <dbReference type="EMBL" id="KAG6537692.1"/>
    </source>
</evidence>
<name>A0A8J5M9R2_ZINOF</name>
<keyword evidence="2" id="KW-0479">Metal-binding</keyword>
<dbReference type="AlphaFoldDB" id="A0A8J5M9R2"/>
<reference evidence="7 8" key="1">
    <citation type="submission" date="2020-08" db="EMBL/GenBank/DDBJ databases">
        <title>Plant Genome Project.</title>
        <authorList>
            <person name="Zhang R.-G."/>
        </authorList>
    </citation>
    <scope>NUCLEOTIDE SEQUENCE [LARGE SCALE GENOMIC DNA]</scope>
    <source>
        <tissue evidence="7">Rhizome</tissue>
    </source>
</reference>
<dbReference type="InterPro" id="IPR050231">
    <property type="entry name" value="Iron_ascorbate_oxido_reductase"/>
</dbReference>
<feature type="domain" description="Non-haem dioxygenase N-terminal" evidence="6">
    <location>
        <begin position="31"/>
        <end position="111"/>
    </location>
</feature>
<evidence type="ECO:0000256" key="3">
    <source>
        <dbReference type="ARBA" id="ARBA00023002"/>
    </source>
</evidence>
<evidence type="ECO:0000313" key="8">
    <source>
        <dbReference type="Proteomes" id="UP000734854"/>
    </source>
</evidence>
<accession>A0A8J5M9R2</accession>
<keyword evidence="5" id="KW-0175">Coiled coil</keyword>
<comment type="cofactor">
    <cofactor evidence="1">
        <name>L-ascorbate</name>
        <dbReference type="ChEBI" id="CHEBI:38290"/>
    </cofactor>
</comment>
<evidence type="ECO:0000259" key="6">
    <source>
        <dbReference type="Pfam" id="PF14226"/>
    </source>
</evidence>
<dbReference type="EMBL" id="JACMSC010000001">
    <property type="protein sequence ID" value="KAG6537692.1"/>
    <property type="molecule type" value="Genomic_DNA"/>
</dbReference>
<keyword evidence="3" id="KW-0560">Oxidoreductase</keyword>
<organism evidence="7 8">
    <name type="scientific">Zingiber officinale</name>
    <name type="common">Ginger</name>
    <name type="synonym">Amomum zingiber</name>
    <dbReference type="NCBI Taxonomy" id="94328"/>
    <lineage>
        <taxon>Eukaryota</taxon>
        <taxon>Viridiplantae</taxon>
        <taxon>Streptophyta</taxon>
        <taxon>Embryophyta</taxon>
        <taxon>Tracheophyta</taxon>
        <taxon>Spermatophyta</taxon>
        <taxon>Magnoliopsida</taxon>
        <taxon>Liliopsida</taxon>
        <taxon>Zingiberales</taxon>
        <taxon>Zingiberaceae</taxon>
        <taxon>Zingiber</taxon>
    </lineage>
</organism>
<dbReference type="Proteomes" id="UP000734854">
    <property type="component" value="Unassembled WGS sequence"/>
</dbReference>
<dbReference type="GO" id="GO:0016491">
    <property type="term" value="F:oxidoreductase activity"/>
    <property type="evidence" value="ECO:0007669"/>
    <property type="project" value="UniProtKB-KW"/>
</dbReference>
<keyword evidence="8" id="KW-1185">Reference proteome</keyword>
<dbReference type="InterPro" id="IPR026992">
    <property type="entry name" value="DIOX_N"/>
</dbReference>
<feature type="coiled-coil region" evidence="5">
    <location>
        <begin position="437"/>
        <end position="485"/>
    </location>
</feature>
<gene>
    <name evidence="7" type="ORF">ZIOFF_002787</name>
</gene>
<keyword evidence="4" id="KW-0408">Iron</keyword>
<protein>
    <recommendedName>
        <fullName evidence="6">Non-haem dioxygenase N-terminal domain-containing protein</fullName>
    </recommendedName>
</protein>
<evidence type="ECO:0000256" key="4">
    <source>
        <dbReference type="ARBA" id="ARBA00023004"/>
    </source>
</evidence>
<dbReference type="PANTHER" id="PTHR47990">
    <property type="entry name" value="2-OXOGLUTARATE (2OG) AND FE(II)-DEPENDENT OXYGENASE SUPERFAMILY PROTEIN-RELATED"/>
    <property type="match status" value="1"/>
</dbReference>
<evidence type="ECO:0000256" key="2">
    <source>
        <dbReference type="ARBA" id="ARBA00022723"/>
    </source>
</evidence>
<sequence>MIKVKESRDWRFGIGGKRKATMASEAAPGQLPKIDLSGIGLADRGSPSWTAVRNQVMHAMVTVGCFEAVYDRVSPHLRDSLLRMVSQELFPLPREVKIKNSSARVYGGYIGQIPGHAYESLAITFTCANDAASVDNFFSLLWPDGNPRFSETTLSFVTKLVELEEMVRGMVWEGLGVAKYQVEPSESTLYYMIRFAKYGEEKEGAEENGEEVKLAGYESHRDTNAFSVVCQLNEVDALEVEIGDNEEEWVSAKPTSPASFFVLAGNAIRVSSSSSLFFFFSFVDAMLKAFVNKVVKMTEVELEARVVTIINLIVDAIMPEERTLPAPTLAPTKIFQMIATKSVPLGKWRMPLRIRRKRRCSLMTQTSPTSPLVVLTRISPIESGGFQFRPVPKECKIELTLFNPITGAWSEAKEAVDNLSIKALADAIVLDGTMHLAKLVKREVEALEVQNKKLKLGRRKWRKALDKLKVEFEAHKIELDAAKAELKYGMEGTMNQLRETGSLPVDVPPPIISLARVSEGIREEDMADFA</sequence>
<dbReference type="InterPro" id="IPR027443">
    <property type="entry name" value="IPNS-like_sf"/>
</dbReference>